<reference evidence="2 3" key="1">
    <citation type="journal article" date="2020" name="Genome Biol. Evol.">
        <title>Comparative genomics of strictly vertically transmitted, feminizing microsporidia endosymbionts of amphipod crustaceans.</title>
        <authorList>
            <person name="Cormier A."/>
            <person name="Chebbi M.A."/>
            <person name="Giraud I."/>
            <person name="Wattier R."/>
            <person name="Teixeira M."/>
            <person name="Gilbert C."/>
            <person name="Rigaud T."/>
            <person name="Cordaux R."/>
        </authorList>
    </citation>
    <scope>NUCLEOTIDE SEQUENCE [LARGE SCALE GENOMIC DNA]</scope>
    <source>
        <strain evidence="2 3">Ou3-Ou53</strain>
    </source>
</reference>
<evidence type="ECO:0000313" key="3">
    <source>
        <dbReference type="Proteomes" id="UP000740883"/>
    </source>
</evidence>
<sequence>MKSEKKMFAFFAPAILFLTFHHRFVSCTTSTTDNMDISKEYFIEFVDKFLNNENTTLETNMSNQFNSSFNTNREEEQCLVRVEARYYYNLLVSRLDYIGSSSEVFLEEEIIDSKEYTCDKKLSYNLSLLKKVVKLINNIIELYQIDCLNKIIVHDIPSLSYIYQLYIMISNTVRDLEILLPISPLRYEKKVEKIDNRLEGFSSLLKKSWENKNVKDVEIFVILPRLFPQDYFLMSYDILYILLLREIQKIPIELAEIKSTILAVVYNFEIIGQINTCKGPLQKKVRSILNLIVLLKSTKNIIYNETHKINNLMKRFLVSILWPLKTVISSEKAINGFEKRLKHKKYTRKYFEFLQFNDFYFVFSIFRPREAQAWPKEIVCVDNDELDFFLKCETNTIELFNSLGKLNSEIYYFKCLKLINYFDHSSWEIN</sequence>
<comment type="caution">
    <text evidence="2">The sequence shown here is derived from an EMBL/GenBank/DDBJ whole genome shotgun (WGS) entry which is preliminary data.</text>
</comment>
<protein>
    <submittedName>
        <fullName evidence="2">Uncharacterized protein</fullName>
    </submittedName>
</protein>
<accession>A0A9P6GXZ9</accession>
<evidence type="ECO:0000313" key="2">
    <source>
        <dbReference type="EMBL" id="KAF9762811.1"/>
    </source>
</evidence>
<name>A0A9P6GXZ9_9MICR</name>
<feature type="signal peptide" evidence="1">
    <location>
        <begin position="1"/>
        <end position="27"/>
    </location>
</feature>
<gene>
    <name evidence="2" type="ORF">NGRA_1728</name>
</gene>
<evidence type="ECO:0000256" key="1">
    <source>
        <dbReference type="SAM" id="SignalP"/>
    </source>
</evidence>
<feature type="chain" id="PRO_5040181629" evidence="1">
    <location>
        <begin position="28"/>
        <end position="430"/>
    </location>
</feature>
<dbReference type="EMBL" id="SBJO01000129">
    <property type="protein sequence ID" value="KAF9762811.1"/>
    <property type="molecule type" value="Genomic_DNA"/>
</dbReference>
<keyword evidence="1" id="KW-0732">Signal</keyword>
<organism evidence="2 3">
    <name type="scientific">Nosema granulosis</name>
    <dbReference type="NCBI Taxonomy" id="83296"/>
    <lineage>
        <taxon>Eukaryota</taxon>
        <taxon>Fungi</taxon>
        <taxon>Fungi incertae sedis</taxon>
        <taxon>Microsporidia</taxon>
        <taxon>Nosematidae</taxon>
        <taxon>Nosema</taxon>
    </lineage>
</organism>
<keyword evidence="3" id="KW-1185">Reference proteome</keyword>
<dbReference type="AlphaFoldDB" id="A0A9P6GXZ9"/>
<proteinExistence type="predicted"/>
<dbReference type="Proteomes" id="UP000740883">
    <property type="component" value="Unassembled WGS sequence"/>
</dbReference>